<organism evidence="2 3">
    <name type="scientific">Populus alba x Populus x berolinensis</name>
    <dbReference type="NCBI Taxonomy" id="444605"/>
    <lineage>
        <taxon>Eukaryota</taxon>
        <taxon>Viridiplantae</taxon>
        <taxon>Streptophyta</taxon>
        <taxon>Embryophyta</taxon>
        <taxon>Tracheophyta</taxon>
        <taxon>Spermatophyta</taxon>
        <taxon>Magnoliopsida</taxon>
        <taxon>eudicotyledons</taxon>
        <taxon>Gunneridae</taxon>
        <taxon>Pentapetalae</taxon>
        <taxon>rosids</taxon>
        <taxon>fabids</taxon>
        <taxon>Malpighiales</taxon>
        <taxon>Salicaceae</taxon>
        <taxon>Saliceae</taxon>
        <taxon>Populus</taxon>
    </lineage>
</organism>
<comment type="caution">
    <text evidence="2">The sequence shown here is derived from an EMBL/GenBank/DDBJ whole genome shotgun (WGS) entry which is preliminary data.</text>
</comment>
<dbReference type="Pfam" id="PF25282">
    <property type="entry name" value="POTRA1_3_Toc75"/>
    <property type="match status" value="1"/>
</dbReference>
<dbReference type="InterPro" id="IPR057354">
    <property type="entry name" value="POTRA1_3_Toc75"/>
</dbReference>
<gene>
    <name evidence="2" type="ORF">NC653_000059</name>
</gene>
<keyword evidence="3" id="KW-1185">Reference proteome</keyword>
<dbReference type="PANTHER" id="PTHR12815">
    <property type="entry name" value="SORTING AND ASSEMBLY MACHINERY SAMM50 PROTEIN FAMILY MEMBER"/>
    <property type="match status" value="1"/>
</dbReference>
<dbReference type="GO" id="GO:0045037">
    <property type="term" value="P:protein import into chloroplast stroma"/>
    <property type="evidence" value="ECO:0007669"/>
    <property type="project" value="TreeGrafter"/>
</dbReference>
<accession>A0AAD6RJD1</accession>
<evidence type="ECO:0000313" key="2">
    <source>
        <dbReference type="EMBL" id="KAJ7009282.1"/>
    </source>
</evidence>
<feature type="domain" description="Toc75-like POTRA" evidence="1">
    <location>
        <begin position="82"/>
        <end position="173"/>
    </location>
</feature>
<dbReference type="EMBL" id="JAQIZT010000001">
    <property type="protein sequence ID" value="KAJ7009282.1"/>
    <property type="molecule type" value="Genomic_DNA"/>
</dbReference>
<dbReference type="AlphaFoldDB" id="A0AAD6RJD1"/>
<dbReference type="GO" id="GO:0009658">
    <property type="term" value="P:chloroplast organization"/>
    <property type="evidence" value="ECO:0007669"/>
    <property type="project" value="TreeGrafter"/>
</dbReference>
<proteinExistence type="predicted"/>
<protein>
    <recommendedName>
        <fullName evidence="1">Toc75-like POTRA domain-containing protein</fullName>
    </recommendedName>
</protein>
<dbReference type="PANTHER" id="PTHR12815:SF42">
    <property type="entry name" value="BACTERIAL SURFACE ANTIGEN (D15) DOMAIN-CONTAINING PROTEIN"/>
    <property type="match status" value="1"/>
</dbReference>
<dbReference type="GO" id="GO:0009707">
    <property type="term" value="C:chloroplast outer membrane"/>
    <property type="evidence" value="ECO:0007669"/>
    <property type="project" value="TreeGrafter"/>
</dbReference>
<dbReference type="Proteomes" id="UP001164929">
    <property type="component" value="Chromosome 1"/>
</dbReference>
<evidence type="ECO:0000259" key="1">
    <source>
        <dbReference type="Pfam" id="PF25282"/>
    </source>
</evidence>
<name>A0AAD6RJD1_9ROSI</name>
<reference evidence="2 3" key="1">
    <citation type="journal article" date="2023" name="Mol. Ecol. Resour.">
        <title>Chromosome-level genome assembly of a triploid poplar Populus alba 'Berolinensis'.</title>
        <authorList>
            <person name="Chen S."/>
            <person name="Yu Y."/>
            <person name="Wang X."/>
            <person name="Wang S."/>
            <person name="Zhang T."/>
            <person name="Zhou Y."/>
            <person name="He R."/>
            <person name="Meng N."/>
            <person name="Wang Y."/>
            <person name="Liu W."/>
            <person name="Liu Z."/>
            <person name="Liu J."/>
            <person name="Guo Q."/>
            <person name="Huang H."/>
            <person name="Sederoff R.R."/>
            <person name="Wang G."/>
            <person name="Qu G."/>
            <person name="Chen S."/>
        </authorList>
    </citation>
    <scope>NUCLEOTIDE SEQUENCE [LARGE SCALE GENOMIC DNA]</scope>
    <source>
        <strain evidence="2">SC-2020</strain>
    </source>
</reference>
<sequence>MSPLYSSASLVIDSGGGDWFGGGSCLGGGGGGGPGGGGGRPARTEVQEEKFWKNLFSVAFERMPMSQLITKIGTRMDYRHTFVVQLNKLSGFKTIQTYQKFYFSSGEDGPLIGIEDSFFEMVSLRPGGVYTKAQFKKELECIATCGMFEKLDMEGKGRQTGMETIGITISFTERNMAFS</sequence>
<dbReference type="InterPro" id="IPR039910">
    <property type="entry name" value="D15-like"/>
</dbReference>
<evidence type="ECO:0000313" key="3">
    <source>
        <dbReference type="Proteomes" id="UP001164929"/>
    </source>
</evidence>